<dbReference type="RefSeq" id="WP_229782529.1">
    <property type="nucleotide sequence ID" value="NZ_BMOS01000002.1"/>
</dbReference>
<organism evidence="1 2">
    <name type="scientific">Oceanobacillus indicireducens</name>
    <dbReference type="NCBI Taxonomy" id="1004261"/>
    <lineage>
        <taxon>Bacteria</taxon>
        <taxon>Bacillati</taxon>
        <taxon>Bacillota</taxon>
        <taxon>Bacilli</taxon>
        <taxon>Bacillales</taxon>
        <taxon>Bacillaceae</taxon>
        <taxon>Oceanobacillus</taxon>
    </lineage>
</organism>
<dbReference type="AlphaFoldDB" id="A0A918CZ66"/>
<evidence type="ECO:0000313" key="1">
    <source>
        <dbReference type="EMBL" id="GGN50873.1"/>
    </source>
</evidence>
<dbReference type="EMBL" id="BMOS01000002">
    <property type="protein sequence ID" value="GGN50873.1"/>
    <property type="molecule type" value="Genomic_DNA"/>
</dbReference>
<evidence type="ECO:0000313" key="2">
    <source>
        <dbReference type="Proteomes" id="UP000624041"/>
    </source>
</evidence>
<reference evidence="1" key="1">
    <citation type="journal article" date="2014" name="Int. J. Syst. Evol. Microbiol.">
        <title>Complete genome sequence of Corynebacterium casei LMG S-19264T (=DSM 44701T), isolated from a smear-ripened cheese.</title>
        <authorList>
            <consortium name="US DOE Joint Genome Institute (JGI-PGF)"/>
            <person name="Walter F."/>
            <person name="Albersmeier A."/>
            <person name="Kalinowski J."/>
            <person name="Ruckert C."/>
        </authorList>
    </citation>
    <scope>NUCLEOTIDE SEQUENCE</scope>
    <source>
        <strain evidence="1">JCM 17251</strain>
    </source>
</reference>
<gene>
    <name evidence="1" type="ORF">GCM10007971_04900</name>
</gene>
<protein>
    <submittedName>
        <fullName evidence="1">Uncharacterized protein</fullName>
    </submittedName>
</protein>
<accession>A0A918CZ66</accession>
<dbReference type="Proteomes" id="UP000624041">
    <property type="component" value="Unassembled WGS sequence"/>
</dbReference>
<reference evidence="1" key="2">
    <citation type="submission" date="2020-09" db="EMBL/GenBank/DDBJ databases">
        <authorList>
            <person name="Sun Q."/>
            <person name="Ohkuma M."/>
        </authorList>
    </citation>
    <scope>NUCLEOTIDE SEQUENCE</scope>
    <source>
        <strain evidence="1">JCM 17251</strain>
    </source>
</reference>
<name>A0A918CZ66_9BACI</name>
<comment type="caution">
    <text evidence="1">The sequence shown here is derived from an EMBL/GenBank/DDBJ whole genome shotgun (WGS) entry which is preliminary data.</text>
</comment>
<proteinExistence type="predicted"/>
<sequence length="46" mass="5647">MRLGLKRNEVRLVPHNHEWTEEFLRVKKDIVKETRLEPYKEILCKA</sequence>
<keyword evidence="2" id="KW-1185">Reference proteome</keyword>